<evidence type="ECO:0000259" key="7">
    <source>
        <dbReference type="Pfam" id="PF00482"/>
    </source>
</evidence>
<dbReference type="Pfam" id="PF00482">
    <property type="entry name" value="T2SSF"/>
    <property type="match status" value="1"/>
</dbReference>
<dbReference type="InterPro" id="IPR018076">
    <property type="entry name" value="T2SS_GspF_dom"/>
</dbReference>
<keyword evidence="4 6" id="KW-1133">Transmembrane helix</keyword>
<feature type="domain" description="Type II secretion system protein GspF" evidence="7">
    <location>
        <begin position="149"/>
        <end position="279"/>
    </location>
</feature>
<dbReference type="EMBL" id="VCIW01000016">
    <property type="protein sequence ID" value="TLS50170.1"/>
    <property type="molecule type" value="Genomic_DNA"/>
</dbReference>
<evidence type="ECO:0000256" key="6">
    <source>
        <dbReference type="SAM" id="Phobius"/>
    </source>
</evidence>
<dbReference type="RefSeq" id="WP_138196324.1">
    <property type="nucleotide sequence ID" value="NZ_VCIW01000016.1"/>
</dbReference>
<proteinExistence type="predicted"/>
<feature type="transmembrane region" description="Helical" evidence="6">
    <location>
        <begin position="263"/>
        <end position="286"/>
    </location>
</feature>
<keyword evidence="9" id="KW-1185">Reference proteome</keyword>
<evidence type="ECO:0000256" key="4">
    <source>
        <dbReference type="ARBA" id="ARBA00022989"/>
    </source>
</evidence>
<keyword evidence="5 6" id="KW-0472">Membrane</keyword>
<evidence type="ECO:0000256" key="5">
    <source>
        <dbReference type="ARBA" id="ARBA00023136"/>
    </source>
</evidence>
<comment type="caution">
    <text evidence="8">The sequence shown here is derived from an EMBL/GenBank/DDBJ whole genome shotgun (WGS) entry which is preliminary data.</text>
</comment>
<keyword evidence="2" id="KW-1003">Cell membrane</keyword>
<name>A0A5R9G7W9_9BACL</name>
<protein>
    <recommendedName>
        <fullName evidence="7">Type II secretion system protein GspF domain-containing protein</fullName>
    </recommendedName>
</protein>
<dbReference type="PANTHER" id="PTHR35007">
    <property type="entry name" value="INTEGRAL MEMBRANE PROTEIN-RELATED"/>
    <property type="match status" value="1"/>
</dbReference>
<accession>A0A5R9G7W9</accession>
<evidence type="ECO:0000256" key="3">
    <source>
        <dbReference type="ARBA" id="ARBA00022692"/>
    </source>
</evidence>
<dbReference type="PANTHER" id="PTHR35007:SF2">
    <property type="entry name" value="PILUS ASSEMBLE PROTEIN"/>
    <property type="match status" value="1"/>
</dbReference>
<comment type="subcellular location">
    <subcellularLocation>
        <location evidence="1">Cell membrane</location>
        <topology evidence="1">Multi-pass membrane protein</topology>
    </subcellularLocation>
</comment>
<keyword evidence="3 6" id="KW-0812">Transmembrane</keyword>
<sequence length="287" mass="31640">MAAIWIAVVLASGFLTYRLEKTGDAATRCLPRKHSTVTRIVYVVAEAWLRRCGAYPKLAIHLPQLLRYCAMVQDRSEATDPAYAWTVRTFAATTLAAFAAVFAYLAKADGAVVLLIAVLTAAAPAVLWRELKKKVEGRQRAFVAELPTFLHKLSLLLAAGEAIHRAWQRAGTVGSDKETHPLYTELARTNQDIAQGVPFPKALEDMHRRCGYHEVSALITTVLMNYKRGGEAFALALQDASRLMMEKKHALVRTQGEEASTKLLFPMMLMLCAVMLIVAAPAVMLMN</sequence>
<dbReference type="OrthoDB" id="9793966at2"/>
<gene>
    <name evidence="8" type="ORF">FE782_21085</name>
</gene>
<dbReference type="GO" id="GO:0005886">
    <property type="term" value="C:plasma membrane"/>
    <property type="evidence" value="ECO:0007669"/>
    <property type="project" value="UniProtKB-SubCell"/>
</dbReference>
<dbReference type="Proteomes" id="UP000309676">
    <property type="component" value="Unassembled WGS sequence"/>
</dbReference>
<reference evidence="8 9" key="1">
    <citation type="submission" date="2019-05" db="EMBL/GenBank/DDBJ databases">
        <authorList>
            <person name="Narsing Rao M.P."/>
            <person name="Li W.J."/>
        </authorList>
    </citation>
    <scope>NUCLEOTIDE SEQUENCE [LARGE SCALE GENOMIC DNA]</scope>
    <source>
        <strain evidence="8 9">SYSU_K30003</strain>
    </source>
</reference>
<dbReference type="AlphaFoldDB" id="A0A5R9G7W9"/>
<evidence type="ECO:0000313" key="9">
    <source>
        <dbReference type="Proteomes" id="UP000309676"/>
    </source>
</evidence>
<evidence type="ECO:0000256" key="1">
    <source>
        <dbReference type="ARBA" id="ARBA00004651"/>
    </source>
</evidence>
<evidence type="ECO:0000256" key="2">
    <source>
        <dbReference type="ARBA" id="ARBA00022475"/>
    </source>
</evidence>
<organism evidence="8 9">
    <name type="scientific">Paenibacillus antri</name>
    <dbReference type="NCBI Taxonomy" id="2582848"/>
    <lineage>
        <taxon>Bacteria</taxon>
        <taxon>Bacillati</taxon>
        <taxon>Bacillota</taxon>
        <taxon>Bacilli</taxon>
        <taxon>Bacillales</taxon>
        <taxon>Paenibacillaceae</taxon>
        <taxon>Paenibacillus</taxon>
    </lineage>
</organism>
<evidence type="ECO:0000313" key="8">
    <source>
        <dbReference type="EMBL" id="TLS50170.1"/>
    </source>
</evidence>
<feature type="transmembrane region" description="Helical" evidence="6">
    <location>
        <begin position="85"/>
        <end position="105"/>
    </location>
</feature>
<feature type="transmembrane region" description="Helical" evidence="6">
    <location>
        <begin position="111"/>
        <end position="128"/>
    </location>
</feature>